<keyword evidence="1" id="KW-0812">Transmembrane</keyword>
<gene>
    <name evidence="3" type="ORF">PNE06_07525</name>
</gene>
<dbReference type="EMBL" id="JAQLWV010000009">
    <property type="protein sequence ID" value="MDB7932923.1"/>
    <property type="molecule type" value="Genomic_DNA"/>
</dbReference>
<proteinExistence type="predicted"/>
<dbReference type="RefSeq" id="WP_055180261.1">
    <property type="nucleotide sequence ID" value="NZ_AP031431.1"/>
</dbReference>
<feature type="transmembrane region" description="Helical" evidence="1">
    <location>
        <begin position="40"/>
        <end position="57"/>
    </location>
</feature>
<comment type="caution">
    <text evidence="3">The sequence shown here is derived from an EMBL/GenBank/DDBJ whole genome shotgun (WGS) entry which is preliminary data.</text>
</comment>
<feature type="domain" description="SHOCT" evidence="2">
    <location>
        <begin position="84"/>
        <end position="111"/>
    </location>
</feature>
<dbReference type="Proteomes" id="UP001211173">
    <property type="component" value="Unassembled WGS sequence"/>
</dbReference>
<evidence type="ECO:0000259" key="2">
    <source>
        <dbReference type="Pfam" id="PF09851"/>
    </source>
</evidence>
<evidence type="ECO:0000256" key="1">
    <source>
        <dbReference type="SAM" id="Phobius"/>
    </source>
</evidence>
<organism evidence="3 4">
    <name type="scientific">Flavonifractor plautii</name>
    <name type="common">Fusobacterium plautii</name>
    <dbReference type="NCBI Taxonomy" id="292800"/>
    <lineage>
        <taxon>Bacteria</taxon>
        <taxon>Bacillati</taxon>
        <taxon>Bacillota</taxon>
        <taxon>Clostridia</taxon>
        <taxon>Eubacteriales</taxon>
        <taxon>Oscillospiraceae</taxon>
        <taxon>Flavonifractor</taxon>
    </lineage>
</organism>
<sequence length="114" mass="12928">MRRRRVTYRPSKSQAVFGGVVGIIFVCIGLFLVIPTFGLFGILWTLIAAGITGMNFYQAFGRGYVGPEIHIEDENGEKSGGLEERLRQLQTLYEQGLITQEEYDQKRRAILEDL</sequence>
<evidence type="ECO:0000313" key="4">
    <source>
        <dbReference type="Proteomes" id="UP001211173"/>
    </source>
</evidence>
<dbReference type="AlphaFoldDB" id="A0AAW6CD73"/>
<name>A0AAW6CD73_FLAPL</name>
<accession>A0AAW6CD73</accession>
<keyword evidence="1" id="KW-0472">Membrane</keyword>
<evidence type="ECO:0000313" key="3">
    <source>
        <dbReference type="EMBL" id="MDB7932923.1"/>
    </source>
</evidence>
<feature type="transmembrane region" description="Helical" evidence="1">
    <location>
        <begin position="15"/>
        <end position="34"/>
    </location>
</feature>
<reference evidence="3" key="1">
    <citation type="submission" date="2023-01" db="EMBL/GenBank/DDBJ databases">
        <title>Human gut microbiome strain richness.</title>
        <authorList>
            <person name="Chen-Liaw A."/>
        </authorList>
    </citation>
    <scope>NUCLEOTIDE SEQUENCE</scope>
    <source>
        <strain evidence="3">1001287st1_F4_1001285I_161205</strain>
    </source>
</reference>
<dbReference type="InterPro" id="IPR018649">
    <property type="entry name" value="SHOCT"/>
</dbReference>
<dbReference type="Pfam" id="PF09851">
    <property type="entry name" value="SHOCT"/>
    <property type="match status" value="1"/>
</dbReference>
<protein>
    <submittedName>
        <fullName evidence="3">SHOCT domain-containing protein</fullName>
    </submittedName>
</protein>
<keyword evidence="1" id="KW-1133">Transmembrane helix</keyword>